<dbReference type="InterPro" id="IPR036390">
    <property type="entry name" value="WH_DNA-bd_sf"/>
</dbReference>
<dbReference type="GO" id="GO:0003677">
    <property type="term" value="F:DNA binding"/>
    <property type="evidence" value="ECO:0007669"/>
    <property type="project" value="UniProtKB-KW"/>
</dbReference>
<sequence>MGDPSELELEVMKAFWRDGAMSAREVQAAVQASLGWSGSTTRTVLERMVAKGLLERGAVHGLAVYRPRKAKVAVIGGVLQRLRGLLDIDGPLPASAFSGSQLLSAAELDELQALLAAADDQVRDEEPSK</sequence>
<accession>A0A6G4R1K4</accession>
<dbReference type="InterPro" id="IPR036388">
    <property type="entry name" value="WH-like_DNA-bd_sf"/>
</dbReference>
<keyword evidence="2" id="KW-0805">Transcription regulation</keyword>
<gene>
    <name evidence="5" type="ORF">G5B46_19225</name>
</gene>
<evidence type="ECO:0000313" key="5">
    <source>
        <dbReference type="EMBL" id="NGM51750.1"/>
    </source>
</evidence>
<keyword evidence="4" id="KW-0804">Transcription</keyword>
<dbReference type="Gene3D" id="1.10.10.10">
    <property type="entry name" value="Winged helix-like DNA-binding domain superfamily/Winged helix DNA-binding domain"/>
    <property type="match status" value="1"/>
</dbReference>
<dbReference type="GO" id="GO:0045892">
    <property type="term" value="P:negative regulation of DNA-templated transcription"/>
    <property type="evidence" value="ECO:0007669"/>
    <property type="project" value="InterPro"/>
</dbReference>
<dbReference type="RefSeq" id="WP_165261521.1">
    <property type="nucleotide sequence ID" value="NZ_JAAKGT010000011.1"/>
</dbReference>
<dbReference type="Pfam" id="PF03965">
    <property type="entry name" value="Penicillinase_R"/>
    <property type="match status" value="1"/>
</dbReference>
<dbReference type="EMBL" id="JAAKGT010000011">
    <property type="protein sequence ID" value="NGM51750.1"/>
    <property type="molecule type" value="Genomic_DNA"/>
</dbReference>
<reference evidence="5" key="1">
    <citation type="submission" date="2020-02" db="EMBL/GenBank/DDBJ databases">
        <authorList>
            <person name="Gao J."/>
            <person name="Sun J."/>
        </authorList>
    </citation>
    <scope>NUCLEOTIDE SEQUENCE</scope>
    <source>
        <strain evidence="5">602-2</strain>
    </source>
</reference>
<evidence type="ECO:0000256" key="2">
    <source>
        <dbReference type="ARBA" id="ARBA00023015"/>
    </source>
</evidence>
<keyword evidence="3" id="KW-0238">DNA-binding</keyword>
<evidence type="ECO:0000256" key="1">
    <source>
        <dbReference type="ARBA" id="ARBA00011046"/>
    </source>
</evidence>
<comment type="similarity">
    <text evidence="1">Belongs to the BlaI transcriptional regulatory family.</text>
</comment>
<evidence type="ECO:0000256" key="3">
    <source>
        <dbReference type="ARBA" id="ARBA00023125"/>
    </source>
</evidence>
<name>A0A6G4R1K4_9CAUL</name>
<protein>
    <submittedName>
        <fullName evidence="5">BlaI/MecI/CopY family transcriptional regulator</fullName>
    </submittedName>
</protein>
<organism evidence="5">
    <name type="scientific">Caulobacter sp. 602-2</name>
    <dbReference type="NCBI Taxonomy" id="2710887"/>
    <lineage>
        <taxon>Bacteria</taxon>
        <taxon>Pseudomonadati</taxon>
        <taxon>Pseudomonadota</taxon>
        <taxon>Alphaproteobacteria</taxon>
        <taxon>Caulobacterales</taxon>
        <taxon>Caulobacteraceae</taxon>
        <taxon>Caulobacter</taxon>
    </lineage>
</organism>
<dbReference type="InterPro" id="IPR005650">
    <property type="entry name" value="BlaI_family"/>
</dbReference>
<proteinExistence type="inferred from homology"/>
<comment type="caution">
    <text evidence="5">The sequence shown here is derived from an EMBL/GenBank/DDBJ whole genome shotgun (WGS) entry which is preliminary data.</text>
</comment>
<dbReference type="SUPFAM" id="SSF46785">
    <property type="entry name" value="Winged helix' DNA-binding domain"/>
    <property type="match status" value="1"/>
</dbReference>
<dbReference type="AlphaFoldDB" id="A0A6G4R1K4"/>
<evidence type="ECO:0000256" key="4">
    <source>
        <dbReference type="ARBA" id="ARBA00023163"/>
    </source>
</evidence>